<organism evidence="1 2">
    <name type="scientific">Candidatus Enterococcus moelleringii</name>
    <dbReference type="NCBI Taxonomy" id="2815325"/>
    <lineage>
        <taxon>Bacteria</taxon>
        <taxon>Bacillati</taxon>
        <taxon>Bacillota</taxon>
        <taxon>Bacilli</taxon>
        <taxon>Lactobacillales</taxon>
        <taxon>Enterococcaceae</taxon>
        <taxon>Enterococcus</taxon>
    </lineage>
</organism>
<sequence>MNYKKINQKNIPGLIFFGDVLPAAMDNFQLSIGDLFESVEDQPLEEFERQMTEDGNKRTHLVKMPEKYIKKSFKGDFYKAALQEEIDSDCLGKIHSIRYYKDFEGGYLVQFIFDIK</sequence>
<evidence type="ECO:0000313" key="1">
    <source>
        <dbReference type="EMBL" id="MBO1305689.1"/>
    </source>
</evidence>
<accession>A0ABS3LB94</accession>
<name>A0ABS3LB94_9ENTE</name>
<proteinExistence type="predicted"/>
<keyword evidence="2" id="KW-1185">Reference proteome</keyword>
<dbReference type="Proteomes" id="UP000664601">
    <property type="component" value="Unassembled WGS sequence"/>
</dbReference>
<dbReference type="EMBL" id="JAFREM010000010">
    <property type="protein sequence ID" value="MBO1305689.1"/>
    <property type="molecule type" value="Genomic_DNA"/>
</dbReference>
<comment type="caution">
    <text evidence="1">The sequence shown here is derived from an EMBL/GenBank/DDBJ whole genome shotgun (WGS) entry which is preliminary data.</text>
</comment>
<protein>
    <submittedName>
        <fullName evidence="1">Uncharacterized protein</fullName>
    </submittedName>
</protein>
<reference evidence="1 2" key="1">
    <citation type="submission" date="2021-03" db="EMBL/GenBank/DDBJ databases">
        <title>Enterococcal diversity collection.</title>
        <authorList>
            <person name="Gilmore M.S."/>
            <person name="Schwartzman J."/>
            <person name="Van Tyne D."/>
            <person name="Martin M."/>
            <person name="Earl A.M."/>
            <person name="Manson A.L."/>
            <person name="Straub T."/>
            <person name="Salamzade R."/>
            <person name="Saavedra J."/>
            <person name="Lebreton F."/>
            <person name="Prichula J."/>
            <person name="Schaufler K."/>
            <person name="Gaca A."/>
            <person name="Sgardioli B."/>
            <person name="Wagenaar J."/>
            <person name="Strong T."/>
        </authorList>
    </citation>
    <scope>NUCLEOTIDE SEQUENCE [LARGE SCALE GENOMIC DNA]</scope>
    <source>
        <strain evidence="1 2">669A</strain>
    </source>
</reference>
<gene>
    <name evidence="1" type="ORF">JZO70_05940</name>
</gene>
<evidence type="ECO:0000313" key="2">
    <source>
        <dbReference type="Proteomes" id="UP000664601"/>
    </source>
</evidence>
<dbReference type="RefSeq" id="WP_207672629.1">
    <property type="nucleotide sequence ID" value="NZ_JAFREM010000010.1"/>
</dbReference>